<dbReference type="PhylomeDB" id="B6QLK3"/>
<gene>
    <name evidence="2" type="ORF">PMAA_057630</name>
</gene>
<dbReference type="EMBL" id="DS995903">
    <property type="protein sequence ID" value="EEA21980.1"/>
    <property type="molecule type" value="Genomic_DNA"/>
</dbReference>
<dbReference type="OrthoDB" id="9988102at2759"/>
<keyword evidence="3" id="KW-1185">Reference proteome</keyword>
<evidence type="ECO:0000259" key="1">
    <source>
        <dbReference type="Pfam" id="PF09130"/>
    </source>
</evidence>
<feature type="domain" description="Phosphogluconate dehydrogenase NAD-binding putative C-terminal" evidence="1">
    <location>
        <begin position="222"/>
        <end position="295"/>
    </location>
</feature>
<dbReference type="Proteomes" id="UP000001294">
    <property type="component" value="Unassembled WGS sequence"/>
</dbReference>
<dbReference type="AlphaFoldDB" id="B6QLK3"/>
<dbReference type="STRING" id="441960.B6QLK3"/>
<dbReference type="InterPro" id="IPR015814">
    <property type="entry name" value="Pgluconate_DH_NAD-bd_C"/>
</dbReference>
<reference evidence="3" key="1">
    <citation type="journal article" date="2015" name="Genome Announc.">
        <title>Genome sequence of the AIDS-associated pathogen Penicillium marneffei (ATCC18224) and its near taxonomic relative Talaromyces stipitatus (ATCC10500).</title>
        <authorList>
            <person name="Nierman W.C."/>
            <person name="Fedorova-Abrams N.D."/>
            <person name="Andrianopoulos A."/>
        </authorList>
    </citation>
    <scope>NUCLEOTIDE SEQUENCE [LARGE SCALE GENOMIC DNA]</scope>
    <source>
        <strain evidence="3">ATCC 18224 / CBS 334.59 / QM 7333</strain>
    </source>
</reference>
<evidence type="ECO:0000313" key="3">
    <source>
        <dbReference type="Proteomes" id="UP000001294"/>
    </source>
</evidence>
<dbReference type="HOGENOM" id="CLU_052530_0_1_1"/>
<dbReference type="SUPFAM" id="SSF51735">
    <property type="entry name" value="NAD(P)-binding Rossmann-fold domains"/>
    <property type="match status" value="1"/>
</dbReference>
<evidence type="ECO:0000313" key="2">
    <source>
        <dbReference type="EMBL" id="EEA21980.1"/>
    </source>
</evidence>
<protein>
    <recommendedName>
        <fullName evidence="1">Phosphogluconate dehydrogenase NAD-binding putative C-terminal domain-containing protein</fullName>
    </recommendedName>
</protein>
<dbReference type="InterPro" id="IPR008927">
    <property type="entry name" value="6-PGluconate_DH-like_C_sf"/>
</dbReference>
<dbReference type="Gene3D" id="1.10.1040.10">
    <property type="entry name" value="N-(1-d-carboxylethyl)-l-norvaline Dehydrogenase, domain 2"/>
    <property type="match status" value="1"/>
</dbReference>
<organism evidence="2 3">
    <name type="scientific">Talaromyces marneffei (strain ATCC 18224 / CBS 334.59 / QM 7333)</name>
    <name type="common">Penicillium marneffei</name>
    <dbReference type="NCBI Taxonomy" id="441960"/>
    <lineage>
        <taxon>Eukaryota</taxon>
        <taxon>Fungi</taxon>
        <taxon>Dikarya</taxon>
        <taxon>Ascomycota</taxon>
        <taxon>Pezizomycotina</taxon>
        <taxon>Eurotiomycetes</taxon>
        <taxon>Eurotiomycetidae</taxon>
        <taxon>Eurotiales</taxon>
        <taxon>Trichocomaceae</taxon>
        <taxon>Talaromyces</taxon>
        <taxon>Talaromyces sect. Talaromyces</taxon>
    </lineage>
</organism>
<dbReference type="InterPro" id="IPR036291">
    <property type="entry name" value="NAD(P)-bd_dom_sf"/>
</dbReference>
<sequence>MTVSVGILSIGDMGMGIARLLKANSYRVLTVAAGRRNVYNTLDRIQAASIEALPTDQELVIQSDYILSIVPPRDSLATARRIFEAVQLPETLSKRAQLHEGASQRVYFFDLNATAPRLMREIDSLFASLSGPEQKEPTVQFLDGGIIGGPPSHNEADQTWTQPSTVISGPVEGLPSTFPSLLSTLNMKTVGPKIGSASALKLSFASLTKGPTALSLLSFTTAQSEGVLSDLLQHLNEYSPKTAALATGGIVAMAPKAYRWVEEMHAIGEAFDSEGHWGGLGSAVYDSFAEVYRQVAEETVLGEEKIGLRQRGKEAEDVAEILAQANRERT</sequence>
<dbReference type="InterPro" id="IPR013328">
    <property type="entry name" value="6PGD_dom2"/>
</dbReference>
<dbReference type="Gene3D" id="3.40.50.720">
    <property type="entry name" value="NAD(P)-binding Rossmann-like Domain"/>
    <property type="match status" value="1"/>
</dbReference>
<proteinExistence type="predicted"/>
<dbReference type="SUPFAM" id="SSF48179">
    <property type="entry name" value="6-phosphogluconate dehydrogenase C-terminal domain-like"/>
    <property type="match status" value="1"/>
</dbReference>
<dbReference type="VEuPathDB" id="FungiDB:PMAA_057630"/>
<name>B6QLK3_TALMQ</name>
<dbReference type="Pfam" id="PF09130">
    <property type="entry name" value="DUF1932"/>
    <property type="match status" value="1"/>
</dbReference>
<accession>B6QLK3</accession>